<feature type="chain" id="PRO_5034230696" evidence="2">
    <location>
        <begin position="20"/>
        <end position="134"/>
    </location>
</feature>
<name>A0A8H3G9L4_9LECA</name>
<reference evidence="3" key="1">
    <citation type="submission" date="2021-03" db="EMBL/GenBank/DDBJ databases">
        <authorList>
            <person name="Tagirdzhanova G."/>
        </authorList>
    </citation>
    <scope>NUCLEOTIDE SEQUENCE</scope>
</reference>
<feature type="compositionally biased region" description="Basic and acidic residues" evidence="1">
    <location>
        <begin position="71"/>
        <end position="103"/>
    </location>
</feature>
<evidence type="ECO:0000256" key="1">
    <source>
        <dbReference type="SAM" id="MobiDB-lite"/>
    </source>
</evidence>
<keyword evidence="2" id="KW-0732">Signal</keyword>
<evidence type="ECO:0000256" key="2">
    <source>
        <dbReference type="SAM" id="SignalP"/>
    </source>
</evidence>
<dbReference type="AlphaFoldDB" id="A0A8H3G9L4"/>
<protein>
    <submittedName>
        <fullName evidence="3">Uncharacterized protein</fullName>
    </submittedName>
</protein>
<proteinExistence type="predicted"/>
<keyword evidence="4" id="KW-1185">Reference proteome</keyword>
<dbReference type="OrthoDB" id="5373522at2759"/>
<feature type="signal peptide" evidence="2">
    <location>
        <begin position="1"/>
        <end position="19"/>
    </location>
</feature>
<feature type="region of interest" description="Disordered" evidence="1">
    <location>
        <begin position="71"/>
        <end position="106"/>
    </location>
</feature>
<organism evidence="3 4">
    <name type="scientific">Imshaugia aleurites</name>
    <dbReference type="NCBI Taxonomy" id="172621"/>
    <lineage>
        <taxon>Eukaryota</taxon>
        <taxon>Fungi</taxon>
        <taxon>Dikarya</taxon>
        <taxon>Ascomycota</taxon>
        <taxon>Pezizomycotina</taxon>
        <taxon>Lecanoromycetes</taxon>
        <taxon>OSLEUM clade</taxon>
        <taxon>Lecanoromycetidae</taxon>
        <taxon>Lecanorales</taxon>
        <taxon>Lecanorineae</taxon>
        <taxon>Parmeliaceae</taxon>
        <taxon>Imshaugia</taxon>
    </lineage>
</organism>
<sequence length="134" mass="14534">MQFSGFLFTLLAFATLTAALPTRSSFGGDFRNVIAKERTQGREVAASESLSEGNTAYRLEVVGVAAFKSERDLDSARPESRSPRSEQGEERPSAVGNRFDKNYDPGNIVENYEDALDVSSSGYVGLGNVVETLD</sequence>
<evidence type="ECO:0000313" key="3">
    <source>
        <dbReference type="EMBL" id="CAF9935481.1"/>
    </source>
</evidence>
<evidence type="ECO:0000313" key="4">
    <source>
        <dbReference type="Proteomes" id="UP000664534"/>
    </source>
</evidence>
<comment type="caution">
    <text evidence="3">The sequence shown here is derived from an EMBL/GenBank/DDBJ whole genome shotgun (WGS) entry which is preliminary data.</text>
</comment>
<gene>
    <name evidence="3" type="ORF">IMSHALPRED_010242</name>
</gene>
<accession>A0A8H3G9L4</accession>
<dbReference type="Proteomes" id="UP000664534">
    <property type="component" value="Unassembled WGS sequence"/>
</dbReference>
<dbReference type="EMBL" id="CAJPDT010000084">
    <property type="protein sequence ID" value="CAF9935481.1"/>
    <property type="molecule type" value="Genomic_DNA"/>
</dbReference>